<dbReference type="InterPro" id="IPR009057">
    <property type="entry name" value="Homeodomain-like_sf"/>
</dbReference>
<evidence type="ECO:0000313" key="8">
    <source>
        <dbReference type="EMBL" id="MFC4130157.1"/>
    </source>
</evidence>
<dbReference type="InterPro" id="IPR036271">
    <property type="entry name" value="Tet_transcr_reg_TetR-rel_C_sf"/>
</dbReference>
<reference evidence="9" key="1">
    <citation type="journal article" date="2019" name="Int. J. Syst. Evol. Microbiol.">
        <title>The Global Catalogue of Microorganisms (GCM) 10K type strain sequencing project: providing services to taxonomists for standard genome sequencing and annotation.</title>
        <authorList>
            <consortium name="The Broad Institute Genomics Platform"/>
            <consortium name="The Broad Institute Genome Sequencing Center for Infectious Disease"/>
            <person name="Wu L."/>
            <person name="Ma J."/>
        </authorList>
    </citation>
    <scope>NUCLEOTIDE SEQUENCE [LARGE SCALE GENOMIC DNA]</scope>
    <source>
        <strain evidence="9">CGMCC 4.7289</strain>
    </source>
</reference>
<name>A0ABV8LGU3_9ACTN</name>
<comment type="caution">
    <text evidence="8">The sequence shown here is derived from an EMBL/GenBank/DDBJ whole genome shotgun (WGS) entry which is preliminary data.</text>
</comment>
<feature type="domain" description="HTH tetR-type" evidence="7">
    <location>
        <begin position="10"/>
        <end position="70"/>
    </location>
</feature>
<dbReference type="InterPro" id="IPR023772">
    <property type="entry name" value="DNA-bd_HTH_TetR-type_CS"/>
</dbReference>
<keyword evidence="9" id="KW-1185">Reference proteome</keyword>
<dbReference type="RefSeq" id="WP_253758432.1">
    <property type="nucleotide sequence ID" value="NZ_JAMZDZ010000001.1"/>
</dbReference>
<keyword evidence="1" id="KW-0678">Repressor</keyword>
<dbReference type="PROSITE" id="PS50977">
    <property type="entry name" value="HTH_TETR_2"/>
    <property type="match status" value="1"/>
</dbReference>
<dbReference type="SUPFAM" id="SSF48498">
    <property type="entry name" value="Tetracyclin repressor-like, C-terminal domain"/>
    <property type="match status" value="1"/>
</dbReference>
<evidence type="ECO:0000256" key="3">
    <source>
        <dbReference type="ARBA" id="ARBA00023125"/>
    </source>
</evidence>
<dbReference type="PROSITE" id="PS01081">
    <property type="entry name" value="HTH_TETR_1"/>
    <property type="match status" value="1"/>
</dbReference>
<proteinExistence type="predicted"/>
<dbReference type="PANTHER" id="PTHR30055">
    <property type="entry name" value="HTH-TYPE TRANSCRIPTIONAL REGULATOR RUTR"/>
    <property type="match status" value="1"/>
</dbReference>
<dbReference type="PANTHER" id="PTHR30055:SF226">
    <property type="entry name" value="HTH-TYPE TRANSCRIPTIONAL REGULATOR PKSA"/>
    <property type="match status" value="1"/>
</dbReference>
<dbReference type="Pfam" id="PF13977">
    <property type="entry name" value="TetR_C_6"/>
    <property type="match status" value="1"/>
</dbReference>
<evidence type="ECO:0000259" key="7">
    <source>
        <dbReference type="PROSITE" id="PS50977"/>
    </source>
</evidence>
<gene>
    <name evidence="8" type="ORF">ACFOZ4_06005</name>
</gene>
<evidence type="ECO:0000256" key="2">
    <source>
        <dbReference type="ARBA" id="ARBA00023015"/>
    </source>
</evidence>
<evidence type="ECO:0000313" key="9">
    <source>
        <dbReference type="Proteomes" id="UP001595816"/>
    </source>
</evidence>
<feature type="region of interest" description="Disordered" evidence="6">
    <location>
        <begin position="193"/>
        <end position="215"/>
    </location>
</feature>
<dbReference type="SUPFAM" id="SSF46689">
    <property type="entry name" value="Homeodomain-like"/>
    <property type="match status" value="1"/>
</dbReference>
<dbReference type="InterPro" id="IPR039538">
    <property type="entry name" value="BetI_C"/>
</dbReference>
<dbReference type="Pfam" id="PF00440">
    <property type="entry name" value="TetR_N"/>
    <property type="match status" value="1"/>
</dbReference>
<protein>
    <submittedName>
        <fullName evidence="8">TetR/AcrR family transcriptional regulator</fullName>
    </submittedName>
</protein>
<organism evidence="8 9">
    <name type="scientific">Hamadaea flava</name>
    <dbReference type="NCBI Taxonomy" id="1742688"/>
    <lineage>
        <taxon>Bacteria</taxon>
        <taxon>Bacillati</taxon>
        <taxon>Actinomycetota</taxon>
        <taxon>Actinomycetes</taxon>
        <taxon>Micromonosporales</taxon>
        <taxon>Micromonosporaceae</taxon>
        <taxon>Hamadaea</taxon>
    </lineage>
</organism>
<feature type="DNA-binding region" description="H-T-H motif" evidence="5">
    <location>
        <begin position="33"/>
        <end position="52"/>
    </location>
</feature>
<evidence type="ECO:0000256" key="6">
    <source>
        <dbReference type="SAM" id="MobiDB-lite"/>
    </source>
</evidence>
<dbReference type="Gene3D" id="1.10.357.10">
    <property type="entry name" value="Tetracycline Repressor, domain 2"/>
    <property type="match status" value="1"/>
</dbReference>
<dbReference type="InterPro" id="IPR001647">
    <property type="entry name" value="HTH_TetR"/>
</dbReference>
<evidence type="ECO:0000256" key="1">
    <source>
        <dbReference type="ARBA" id="ARBA00022491"/>
    </source>
</evidence>
<keyword evidence="2" id="KW-0805">Transcription regulation</keyword>
<keyword evidence="4" id="KW-0804">Transcription</keyword>
<dbReference type="PRINTS" id="PR00455">
    <property type="entry name" value="HTHTETR"/>
</dbReference>
<evidence type="ECO:0000256" key="4">
    <source>
        <dbReference type="ARBA" id="ARBA00023163"/>
    </source>
</evidence>
<dbReference type="EMBL" id="JBHSAY010000005">
    <property type="protein sequence ID" value="MFC4130157.1"/>
    <property type="molecule type" value="Genomic_DNA"/>
</dbReference>
<sequence>MPRVSDQHLAARRQQIIDAARACFTRNGFHATTMQDVIKEAGLSVGAVYRYFKSKEELIAAIVGQVVDEITGRLHQVTSARPRLPVEDTLAAALTVMEPALGPDGMFRVALQVWSESLTNPSLRVLVTDLYARLRDEFREYASELPLPEGVTADELSGVLLSLAQGYALQRVLTGGPSPSEYVAGIAGLTRLAPPPPPLSRFPPPLSRFPPPLSA</sequence>
<keyword evidence="3 5" id="KW-0238">DNA-binding</keyword>
<dbReference type="Proteomes" id="UP001595816">
    <property type="component" value="Unassembled WGS sequence"/>
</dbReference>
<evidence type="ECO:0000256" key="5">
    <source>
        <dbReference type="PROSITE-ProRule" id="PRU00335"/>
    </source>
</evidence>
<dbReference type="InterPro" id="IPR050109">
    <property type="entry name" value="HTH-type_TetR-like_transc_reg"/>
</dbReference>
<accession>A0ABV8LGU3</accession>